<dbReference type="PRINTS" id="PR00371">
    <property type="entry name" value="FPNCR"/>
</dbReference>
<evidence type="ECO:0000256" key="8">
    <source>
        <dbReference type="ARBA" id="ARBA00023002"/>
    </source>
</evidence>
<keyword evidence="5" id="KW-0547">Nucleotide-binding</keyword>
<name>A0ABT9HY96_9GAMM</name>
<evidence type="ECO:0000256" key="3">
    <source>
        <dbReference type="ARBA" id="ARBA00013223"/>
    </source>
</evidence>
<protein>
    <recommendedName>
        <fullName evidence="3">ferredoxin--NADP(+) reductase</fullName>
        <ecNumber evidence="3">1.18.1.2</ecNumber>
    </recommendedName>
</protein>
<dbReference type="InterPro" id="IPR017927">
    <property type="entry name" value="FAD-bd_FR_type"/>
</dbReference>
<dbReference type="EMBL" id="JAPJDZ010000018">
    <property type="protein sequence ID" value="MDP5136112.1"/>
    <property type="molecule type" value="Genomic_DNA"/>
</dbReference>
<gene>
    <name evidence="11" type="ORF">ORJ04_09145</name>
</gene>
<dbReference type="Gene3D" id="2.40.30.10">
    <property type="entry name" value="Translation factors"/>
    <property type="match status" value="1"/>
</dbReference>
<organism evidence="11 12">
    <name type="scientific">Rheinheimera baltica</name>
    <dbReference type="NCBI Taxonomy" id="67576"/>
    <lineage>
        <taxon>Bacteria</taxon>
        <taxon>Pseudomonadati</taxon>
        <taxon>Pseudomonadota</taxon>
        <taxon>Gammaproteobacteria</taxon>
        <taxon>Chromatiales</taxon>
        <taxon>Chromatiaceae</taxon>
        <taxon>Rheinheimera</taxon>
    </lineage>
</organism>
<evidence type="ECO:0000256" key="4">
    <source>
        <dbReference type="ARBA" id="ARBA00022630"/>
    </source>
</evidence>
<dbReference type="InterPro" id="IPR033892">
    <property type="entry name" value="FNR_bac"/>
</dbReference>
<dbReference type="RefSeq" id="WP_240474869.1">
    <property type="nucleotide sequence ID" value="NZ_JAPJDY010000004.1"/>
</dbReference>
<evidence type="ECO:0000256" key="9">
    <source>
        <dbReference type="ARBA" id="ARBA00047776"/>
    </source>
</evidence>
<dbReference type="Proteomes" id="UP001231109">
    <property type="component" value="Unassembled WGS sequence"/>
</dbReference>
<dbReference type="Pfam" id="PF00970">
    <property type="entry name" value="FAD_binding_6"/>
    <property type="match status" value="1"/>
</dbReference>
<evidence type="ECO:0000313" key="11">
    <source>
        <dbReference type="EMBL" id="MDP5136112.1"/>
    </source>
</evidence>
<dbReference type="SUPFAM" id="SSF63380">
    <property type="entry name" value="Riboflavin synthase domain-like"/>
    <property type="match status" value="1"/>
</dbReference>
<keyword evidence="6" id="KW-0274">FAD</keyword>
<evidence type="ECO:0000256" key="1">
    <source>
        <dbReference type="ARBA" id="ARBA00001974"/>
    </source>
</evidence>
<dbReference type="InterPro" id="IPR001433">
    <property type="entry name" value="OxRdtase_FAD/NAD-bd"/>
</dbReference>
<dbReference type="CDD" id="cd06195">
    <property type="entry name" value="FNR1"/>
    <property type="match status" value="1"/>
</dbReference>
<dbReference type="InterPro" id="IPR051930">
    <property type="entry name" value="FNR_type-1"/>
</dbReference>
<dbReference type="SUPFAM" id="SSF52343">
    <property type="entry name" value="Ferredoxin reductase-like, C-terminal NADP-linked domain"/>
    <property type="match status" value="1"/>
</dbReference>
<keyword evidence="4" id="KW-0285">Flavoprotein</keyword>
<comment type="catalytic activity">
    <reaction evidence="9">
        <text>2 reduced [2Fe-2S]-[ferredoxin] + NADP(+) + H(+) = 2 oxidized [2Fe-2S]-[ferredoxin] + NADPH</text>
        <dbReference type="Rhea" id="RHEA:20125"/>
        <dbReference type="Rhea" id="RHEA-COMP:10000"/>
        <dbReference type="Rhea" id="RHEA-COMP:10001"/>
        <dbReference type="ChEBI" id="CHEBI:15378"/>
        <dbReference type="ChEBI" id="CHEBI:33737"/>
        <dbReference type="ChEBI" id="CHEBI:33738"/>
        <dbReference type="ChEBI" id="CHEBI:57783"/>
        <dbReference type="ChEBI" id="CHEBI:58349"/>
        <dbReference type="EC" id="1.18.1.2"/>
    </reaction>
</comment>
<keyword evidence="8" id="KW-0560">Oxidoreductase</keyword>
<keyword evidence="12" id="KW-1185">Reference proteome</keyword>
<dbReference type="PROSITE" id="PS51384">
    <property type="entry name" value="FAD_FR"/>
    <property type="match status" value="1"/>
</dbReference>
<evidence type="ECO:0000256" key="2">
    <source>
        <dbReference type="ARBA" id="ARBA00008312"/>
    </source>
</evidence>
<dbReference type="InterPro" id="IPR008333">
    <property type="entry name" value="Cbr1-like_FAD-bd_dom"/>
</dbReference>
<dbReference type="InterPro" id="IPR017938">
    <property type="entry name" value="Riboflavin_synthase-like_b-brl"/>
</dbReference>
<evidence type="ECO:0000256" key="6">
    <source>
        <dbReference type="ARBA" id="ARBA00022827"/>
    </source>
</evidence>
<dbReference type="InterPro" id="IPR001709">
    <property type="entry name" value="Flavoprot_Pyr_Nucl_cyt_Rdtase"/>
</dbReference>
<evidence type="ECO:0000313" key="12">
    <source>
        <dbReference type="Proteomes" id="UP001231109"/>
    </source>
</evidence>
<evidence type="ECO:0000256" key="5">
    <source>
        <dbReference type="ARBA" id="ARBA00022741"/>
    </source>
</evidence>
<reference evidence="11 12" key="1">
    <citation type="submission" date="2022-11" db="EMBL/GenBank/DDBJ databases">
        <title>Viruses from the air-sea interface of a natural surface slick.</title>
        <authorList>
            <person name="Rahlff J."/>
            <person name="Holmfeldt K."/>
        </authorList>
    </citation>
    <scope>NUCLEOTIDE SEQUENCE [LARGE SCALE GENOMIC DNA]</scope>
    <source>
        <strain evidence="11 12">SMS4</strain>
    </source>
</reference>
<proteinExistence type="inferred from homology"/>
<keyword evidence="7" id="KW-0521">NADP</keyword>
<dbReference type="Pfam" id="PF00175">
    <property type="entry name" value="NAD_binding_1"/>
    <property type="match status" value="1"/>
</dbReference>
<sequence>MMAQWLSGSVTSNHHWHANLFSLKVKTAPFDFIAGQFVRLALNTPDGKVQRAYSLVNSPGAAEQEFLVSTVADGTLSPLLQQLKMGDEVAISQPASGFFILDEIPDGENLWLISSGTGIGPFLSMLGTHLIWQRFRHIILVHTVRTIADLAYRELIQSWQHQYHGQLHYQPIVTREAHAGALDKRLPELIQTNELQHVCKQPLNSQSQVMLCGNPQMITDTKATLESLGLSKNLRRNPGNITVEQYWK</sequence>
<dbReference type="EC" id="1.18.1.2" evidence="3"/>
<comment type="similarity">
    <text evidence="2">Belongs to the ferredoxin--NADP reductase type 1 family.</text>
</comment>
<dbReference type="PANTHER" id="PTHR47878:SF1">
    <property type="entry name" value="FLAVODOXIN_FERREDOXIN--NADP REDUCTASE"/>
    <property type="match status" value="1"/>
</dbReference>
<comment type="cofactor">
    <cofactor evidence="1">
        <name>FAD</name>
        <dbReference type="ChEBI" id="CHEBI:57692"/>
    </cofactor>
</comment>
<comment type="caution">
    <text evidence="11">The sequence shown here is derived from an EMBL/GenBank/DDBJ whole genome shotgun (WGS) entry which is preliminary data.</text>
</comment>
<dbReference type="Gene3D" id="3.40.50.80">
    <property type="entry name" value="Nucleotide-binding domain of ferredoxin-NADP reductase (FNR) module"/>
    <property type="match status" value="1"/>
</dbReference>
<accession>A0ABT9HY96</accession>
<evidence type="ECO:0000256" key="7">
    <source>
        <dbReference type="ARBA" id="ARBA00022857"/>
    </source>
</evidence>
<evidence type="ECO:0000259" key="10">
    <source>
        <dbReference type="PROSITE" id="PS51384"/>
    </source>
</evidence>
<dbReference type="InterPro" id="IPR039261">
    <property type="entry name" value="FNR_nucleotide-bd"/>
</dbReference>
<feature type="domain" description="FAD-binding FR-type" evidence="10">
    <location>
        <begin position="3"/>
        <end position="101"/>
    </location>
</feature>
<dbReference type="PANTHER" id="PTHR47878">
    <property type="entry name" value="OXIDOREDUCTASE FAD/NAD(P)-BINDING DOMAIN PROTEIN"/>
    <property type="match status" value="1"/>
</dbReference>